<feature type="non-terminal residue" evidence="1">
    <location>
        <position position="67"/>
    </location>
</feature>
<proteinExistence type="predicted"/>
<organism evidence="1 2">
    <name type="scientific">Syncephalis pseudoplumigaleata</name>
    <dbReference type="NCBI Taxonomy" id="1712513"/>
    <lineage>
        <taxon>Eukaryota</taxon>
        <taxon>Fungi</taxon>
        <taxon>Fungi incertae sedis</taxon>
        <taxon>Zoopagomycota</taxon>
        <taxon>Zoopagomycotina</taxon>
        <taxon>Zoopagomycetes</taxon>
        <taxon>Zoopagales</taxon>
        <taxon>Piptocephalidaceae</taxon>
        <taxon>Syncephalis</taxon>
    </lineage>
</organism>
<dbReference type="AlphaFoldDB" id="A0A4P9YXF1"/>
<protein>
    <recommendedName>
        <fullName evidence="3">P-loop containing nucleoside triphosphate hydrolase protein</fullName>
    </recommendedName>
</protein>
<evidence type="ECO:0008006" key="3">
    <source>
        <dbReference type="Google" id="ProtNLM"/>
    </source>
</evidence>
<gene>
    <name evidence="1" type="ORF">SYNPS1DRAFT_5709</name>
</gene>
<accession>A0A4P9YXF1</accession>
<sequence length="67" mass="7902">LPGYGRGSQVEWGEFIMQYMKERKELKRVYLLIDVRRGLMPTDKEIIAILDQIPVSYQVVFTKLDKV</sequence>
<dbReference type="SUPFAM" id="SSF52540">
    <property type="entry name" value="P-loop containing nucleoside triphosphate hydrolases"/>
    <property type="match status" value="1"/>
</dbReference>
<reference evidence="2" key="1">
    <citation type="journal article" date="2018" name="Nat. Microbiol.">
        <title>Leveraging single-cell genomics to expand the fungal tree of life.</title>
        <authorList>
            <person name="Ahrendt S.R."/>
            <person name="Quandt C.A."/>
            <person name="Ciobanu D."/>
            <person name="Clum A."/>
            <person name="Salamov A."/>
            <person name="Andreopoulos B."/>
            <person name="Cheng J.F."/>
            <person name="Woyke T."/>
            <person name="Pelin A."/>
            <person name="Henrissat B."/>
            <person name="Reynolds N.K."/>
            <person name="Benny G.L."/>
            <person name="Smith M.E."/>
            <person name="James T.Y."/>
            <person name="Grigoriev I.V."/>
        </authorList>
    </citation>
    <scope>NUCLEOTIDE SEQUENCE [LARGE SCALE GENOMIC DNA]</scope>
    <source>
        <strain evidence="2">Benny S71-1</strain>
    </source>
</reference>
<feature type="non-terminal residue" evidence="1">
    <location>
        <position position="1"/>
    </location>
</feature>
<dbReference type="OrthoDB" id="391988at2759"/>
<evidence type="ECO:0000313" key="2">
    <source>
        <dbReference type="Proteomes" id="UP000278143"/>
    </source>
</evidence>
<dbReference type="EMBL" id="KZ990087">
    <property type="protein sequence ID" value="RKP24684.1"/>
    <property type="molecule type" value="Genomic_DNA"/>
</dbReference>
<dbReference type="InterPro" id="IPR052279">
    <property type="entry name" value="EngB_GTPase"/>
</dbReference>
<name>A0A4P9YXF1_9FUNG</name>
<dbReference type="GO" id="GO:0005739">
    <property type="term" value="C:mitochondrion"/>
    <property type="evidence" value="ECO:0007669"/>
    <property type="project" value="TreeGrafter"/>
</dbReference>
<evidence type="ECO:0000313" key="1">
    <source>
        <dbReference type="EMBL" id="RKP24684.1"/>
    </source>
</evidence>
<dbReference type="PANTHER" id="PTHR46498">
    <property type="entry name" value="GTP-BINDING PROTEIN 8"/>
    <property type="match status" value="1"/>
</dbReference>
<dbReference type="Proteomes" id="UP000278143">
    <property type="component" value="Unassembled WGS sequence"/>
</dbReference>
<keyword evidence="2" id="KW-1185">Reference proteome</keyword>
<dbReference type="PANTHER" id="PTHR46498:SF1">
    <property type="entry name" value="GTP-BINDING PROTEIN 8"/>
    <property type="match status" value="1"/>
</dbReference>
<dbReference type="InterPro" id="IPR027417">
    <property type="entry name" value="P-loop_NTPase"/>
</dbReference>
<dbReference type="Gene3D" id="3.40.50.300">
    <property type="entry name" value="P-loop containing nucleotide triphosphate hydrolases"/>
    <property type="match status" value="1"/>
</dbReference>